<gene>
    <name evidence="1" type="ORF">FHS16_003133</name>
</gene>
<dbReference type="AlphaFoldDB" id="A0A7W5C9C7"/>
<keyword evidence="2" id="KW-1185">Reference proteome</keyword>
<reference evidence="1 2" key="1">
    <citation type="submission" date="2020-08" db="EMBL/GenBank/DDBJ databases">
        <title>Genomic Encyclopedia of Type Strains, Phase III (KMG-III): the genomes of soil and plant-associated and newly described type strains.</title>
        <authorList>
            <person name="Whitman W."/>
        </authorList>
    </citation>
    <scope>NUCLEOTIDE SEQUENCE [LARGE SCALE GENOMIC DNA]</scope>
    <source>
        <strain evidence="1 2">CECT 8234</strain>
    </source>
</reference>
<dbReference type="Proteomes" id="UP000518605">
    <property type="component" value="Unassembled WGS sequence"/>
</dbReference>
<comment type="caution">
    <text evidence="1">The sequence shown here is derived from an EMBL/GenBank/DDBJ whole genome shotgun (WGS) entry which is preliminary data.</text>
</comment>
<name>A0A7W5C9C7_9BACL</name>
<evidence type="ECO:0000313" key="2">
    <source>
        <dbReference type="Proteomes" id="UP000518605"/>
    </source>
</evidence>
<sequence length="73" mass="8364">MNMKSDAEHIRKTIDKLFKDAGYTVPELLIYIETLEKNHEQLALQMNKMKLDSVRKASAAAGMNSRLKDALRE</sequence>
<proteinExistence type="predicted"/>
<dbReference type="RefSeq" id="WP_183563953.1">
    <property type="nucleotide sequence ID" value="NZ_CBCSLB010000015.1"/>
</dbReference>
<evidence type="ECO:0000313" key="1">
    <source>
        <dbReference type="EMBL" id="MBB3153074.1"/>
    </source>
</evidence>
<organism evidence="1 2">
    <name type="scientific">Paenibacillus endophyticus</name>
    <dbReference type="NCBI Taxonomy" id="1294268"/>
    <lineage>
        <taxon>Bacteria</taxon>
        <taxon>Bacillati</taxon>
        <taxon>Bacillota</taxon>
        <taxon>Bacilli</taxon>
        <taxon>Bacillales</taxon>
        <taxon>Paenibacillaceae</taxon>
        <taxon>Paenibacillus</taxon>
    </lineage>
</organism>
<protein>
    <submittedName>
        <fullName evidence="1">Putative Fe-S cluster-containing MiaB family protein</fullName>
    </submittedName>
</protein>
<dbReference type="EMBL" id="JACHXW010000008">
    <property type="protein sequence ID" value="MBB3153074.1"/>
    <property type="molecule type" value="Genomic_DNA"/>
</dbReference>
<accession>A0A7W5C9C7</accession>